<keyword evidence="1" id="KW-0812">Transmembrane</keyword>
<feature type="chain" id="PRO_5003368962" evidence="2">
    <location>
        <begin position="25"/>
        <end position="106"/>
    </location>
</feature>
<evidence type="ECO:0000256" key="2">
    <source>
        <dbReference type="SAM" id="SignalP"/>
    </source>
</evidence>
<evidence type="ECO:0000256" key="1">
    <source>
        <dbReference type="SAM" id="Phobius"/>
    </source>
</evidence>
<proteinExistence type="predicted"/>
<sequence length="106" mass="11092">MCFLTMTTPIKTPLGLVMPAVAYAAVVAAAITAGTALVTIQMAYPVWIWPIFFLVMWMATAGFTRATAKPAAGSKAWQVNNVRALGFAILGAVLLGAALTAAFIFV</sequence>
<accession>F8DZ55</accession>
<feature type="transmembrane region" description="Helical" evidence="1">
    <location>
        <begin position="20"/>
        <end position="40"/>
    </location>
</feature>
<evidence type="ECO:0000313" key="3">
    <source>
        <dbReference type="EMBL" id="AEI08996.1"/>
    </source>
</evidence>
<organism evidence="3 4">
    <name type="scientific">Corynebacterium resistens (strain DSM 45100 / JCM 12819 / GTC 2026 / SICGH 158)</name>
    <dbReference type="NCBI Taxonomy" id="662755"/>
    <lineage>
        <taxon>Bacteria</taxon>
        <taxon>Bacillati</taxon>
        <taxon>Actinomycetota</taxon>
        <taxon>Actinomycetes</taxon>
        <taxon>Mycobacteriales</taxon>
        <taxon>Corynebacteriaceae</taxon>
        <taxon>Corynebacterium</taxon>
    </lineage>
</organism>
<feature type="signal peptide" evidence="2">
    <location>
        <begin position="1"/>
        <end position="24"/>
    </location>
</feature>
<protein>
    <submittedName>
        <fullName evidence="3">Membrane protein</fullName>
    </submittedName>
</protein>
<keyword evidence="1" id="KW-1133">Transmembrane helix</keyword>
<keyword evidence="2" id="KW-0732">Signal</keyword>
<dbReference type="AlphaFoldDB" id="F8DZ55"/>
<feature type="transmembrane region" description="Helical" evidence="1">
    <location>
        <begin position="84"/>
        <end position="105"/>
    </location>
</feature>
<keyword evidence="4" id="KW-1185">Reference proteome</keyword>
<name>F8DZ55_CORRG</name>
<dbReference type="Proteomes" id="UP000000492">
    <property type="component" value="Chromosome"/>
</dbReference>
<dbReference type="KEGG" id="crd:CRES_0637"/>
<keyword evidence="1" id="KW-0472">Membrane</keyword>
<reference evidence="3 4" key="1">
    <citation type="journal article" date="2012" name="BMC Genomics">
        <title>Complete genome sequence, lifestyle, and multi-drug resistance of the human pathogen Corynebacterium resistens DSM 45100 isolated from blood samples of a leukemia patient.</title>
        <authorList>
            <person name="Schroder J."/>
            <person name="Maus I."/>
            <person name="Meyer K."/>
            <person name="Wordemann S."/>
            <person name="Blom J."/>
            <person name="Jaenicke S."/>
            <person name="Schneider J."/>
            <person name="Trost E."/>
            <person name="Tauch A."/>
        </authorList>
    </citation>
    <scope>NUCLEOTIDE SEQUENCE [LARGE SCALE GENOMIC DNA]</scope>
    <source>
        <strain evidence="4">DSM 45100 / JCM 12819 / CCUG 50093 / GTC 2026 / SICGH 158</strain>
    </source>
</reference>
<feature type="transmembrane region" description="Helical" evidence="1">
    <location>
        <begin position="46"/>
        <end position="63"/>
    </location>
</feature>
<gene>
    <name evidence="3" type="ordered locus">CRES_0637</name>
</gene>
<dbReference type="EMBL" id="CP002857">
    <property type="protein sequence ID" value="AEI08996.1"/>
    <property type="molecule type" value="Genomic_DNA"/>
</dbReference>
<dbReference type="HOGENOM" id="CLU_2218673_0_0_11"/>
<evidence type="ECO:0000313" key="4">
    <source>
        <dbReference type="Proteomes" id="UP000000492"/>
    </source>
</evidence>